<dbReference type="GO" id="GO:0008654">
    <property type="term" value="P:phospholipid biosynthetic process"/>
    <property type="evidence" value="ECO:0007669"/>
    <property type="project" value="InterPro"/>
</dbReference>
<accession>A0A382UVG8</accession>
<keyword evidence="2" id="KW-1133">Transmembrane helix</keyword>
<evidence type="ECO:0000256" key="1">
    <source>
        <dbReference type="ARBA" id="ARBA00022679"/>
    </source>
</evidence>
<feature type="transmembrane region" description="Helical" evidence="2">
    <location>
        <begin position="209"/>
        <end position="229"/>
    </location>
</feature>
<dbReference type="AlphaFoldDB" id="A0A382UVG8"/>
<dbReference type="PROSITE" id="PS00379">
    <property type="entry name" value="CDP_ALCOHOL_P_TRANSF"/>
    <property type="match status" value="1"/>
</dbReference>
<protein>
    <recommendedName>
        <fullName evidence="4">CDP-alcohol phosphatidyltransferase family protein</fullName>
    </recommendedName>
</protein>
<dbReference type="Gene3D" id="1.20.120.1760">
    <property type="match status" value="1"/>
</dbReference>
<dbReference type="GO" id="GO:0016020">
    <property type="term" value="C:membrane"/>
    <property type="evidence" value="ECO:0007669"/>
    <property type="project" value="InterPro"/>
</dbReference>
<evidence type="ECO:0000256" key="2">
    <source>
        <dbReference type="SAM" id="Phobius"/>
    </source>
</evidence>
<dbReference type="EMBL" id="UINC01146824">
    <property type="protein sequence ID" value="SVD37775.1"/>
    <property type="molecule type" value="Genomic_DNA"/>
</dbReference>
<feature type="transmembrane region" description="Helical" evidence="2">
    <location>
        <begin position="139"/>
        <end position="164"/>
    </location>
</feature>
<dbReference type="InterPro" id="IPR043130">
    <property type="entry name" value="CDP-OH_PTrfase_TM_dom"/>
</dbReference>
<proteinExistence type="predicted"/>
<sequence length="290" mass="32024">VDWVSKTGDLEKLLNNGDPILLMEGSVLYNKEEIRSTTQGNPSQSFESLDKRDLIKLLENPETANAASISDISKTRMGDIEASNSFRVGLLPGREHSKINSKADLISQHEQLLNTCGLNNDSFMDRLITRSISRRLTRLFLDTPFSPNQITFFSLIIGLVSAGFFFQGRYLTGMIGAGLLLFSAWIDCTDGEIARLKFMESELGSKLDLLSDNIVHFAVFFSIGMGLYYSTGQAVYKTLGAFAVLGSLISFVLLSTQIVEKKSMAGADSSVSTKKSFADKLANRDFTYFL</sequence>
<keyword evidence="1" id="KW-0808">Transferase</keyword>
<dbReference type="GO" id="GO:0016780">
    <property type="term" value="F:phosphotransferase activity, for other substituted phosphate groups"/>
    <property type="evidence" value="ECO:0007669"/>
    <property type="project" value="InterPro"/>
</dbReference>
<dbReference type="Pfam" id="PF01066">
    <property type="entry name" value="CDP-OH_P_transf"/>
    <property type="match status" value="1"/>
</dbReference>
<keyword evidence="2" id="KW-0472">Membrane</keyword>
<feature type="non-terminal residue" evidence="3">
    <location>
        <position position="290"/>
    </location>
</feature>
<dbReference type="InterPro" id="IPR000462">
    <property type="entry name" value="CDP-OH_P_trans"/>
</dbReference>
<organism evidence="3">
    <name type="scientific">marine metagenome</name>
    <dbReference type="NCBI Taxonomy" id="408172"/>
    <lineage>
        <taxon>unclassified sequences</taxon>
        <taxon>metagenomes</taxon>
        <taxon>ecological metagenomes</taxon>
    </lineage>
</organism>
<evidence type="ECO:0000313" key="3">
    <source>
        <dbReference type="EMBL" id="SVD37775.1"/>
    </source>
</evidence>
<feature type="non-terminal residue" evidence="3">
    <location>
        <position position="1"/>
    </location>
</feature>
<dbReference type="InterPro" id="IPR048254">
    <property type="entry name" value="CDP_ALCOHOL_P_TRANSF_CS"/>
</dbReference>
<gene>
    <name evidence="3" type="ORF">METZ01_LOCUS390629</name>
</gene>
<feature type="transmembrane region" description="Helical" evidence="2">
    <location>
        <begin position="235"/>
        <end position="254"/>
    </location>
</feature>
<name>A0A382UVG8_9ZZZZ</name>
<keyword evidence="2" id="KW-0812">Transmembrane</keyword>
<reference evidence="3" key="1">
    <citation type="submission" date="2018-05" db="EMBL/GenBank/DDBJ databases">
        <authorList>
            <person name="Lanie J.A."/>
            <person name="Ng W.-L."/>
            <person name="Kazmierczak K.M."/>
            <person name="Andrzejewski T.M."/>
            <person name="Davidsen T.M."/>
            <person name="Wayne K.J."/>
            <person name="Tettelin H."/>
            <person name="Glass J.I."/>
            <person name="Rusch D."/>
            <person name="Podicherti R."/>
            <person name="Tsui H.-C.T."/>
            <person name="Winkler M.E."/>
        </authorList>
    </citation>
    <scope>NUCLEOTIDE SEQUENCE</scope>
</reference>
<evidence type="ECO:0008006" key="4">
    <source>
        <dbReference type="Google" id="ProtNLM"/>
    </source>
</evidence>